<reference evidence="1 2" key="1">
    <citation type="submission" date="2024-01" db="EMBL/GenBank/DDBJ databases">
        <title>Characterization of antibiotic resistant novel bacterial strains and their environmental applications.</title>
        <authorList>
            <person name="Manzoor S."/>
            <person name="Abbas S."/>
            <person name="Arshad M."/>
            <person name="Ahmed I."/>
        </authorList>
    </citation>
    <scope>NUCLEOTIDE SEQUENCE [LARGE SCALE GENOMIC DNA]</scope>
    <source>
        <strain evidence="1 2">NCCP-602</strain>
    </source>
</reference>
<proteinExistence type="predicted"/>
<organism evidence="1 2">
    <name type="scientific">Brevibacterium metallidurans</name>
    <dbReference type="NCBI Taxonomy" id="1482676"/>
    <lineage>
        <taxon>Bacteria</taxon>
        <taxon>Bacillati</taxon>
        <taxon>Actinomycetota</taxon>
        <taxon>Actinomycetes</taxon>
        <taxon>Micrococcales</taxon>
        <taxon>Brevibacteriaceae</taxon>
        <taxon>Brevibacterium</taxon>
    </lineage>
</organism>
<comment type="caution">
    <text evidence="1">The sequence shown here is derived from an EMBL/GenBank/DDBJ whole genome shotgun (WGS) entry which is preliminary data.</text>
</comment>
<name>A0ABN0SMI2_9MICO</name>
<accession>A0ABN0SMI2</accession>
<evidence type="ECO:0000313" key="2">
    <source>
        <dbReference type="Proteomes" id="UP001498238"/>
    </source>
</evidence>
<protein>
    <submittedName>
        <fullName evidence="1">Uncharacterized protein</fullName>
    </submittedName>
</protein>
<evidence type="ECO:0000313" key="1">
    <source>
        <dbReference type="EMBL" id="GAA0035606.1"/>
    </source>
</evidence>
<gene>
    <name evidence="1" type="ORF">NCCP602_15670</name>
</gene>
<sequence>MPDRNHVDQVRISLHSGGAIAASSHLAPIAHAFLVRHLQQLETPDIDELTERITQFASRPRPYLPDETFGQPHAGMPQQDVEWCWVNPNRVLLKEPGTQSFIHDASDRAHFAHQPQRGLSPDRITGIAEFARRIAREHGEERGLHTLLGIGADGSISQDGVLRINVDGYTSPLGDIFRIHGNGNHRLAALAALEVPCVPAEVEWRRGPFSTSPCRIDEDSDERIAYRTLLHTFGVASYTDPANFVQNYSGVVTEYWPFLIDNPHSAVESLTSLETLAGEPYTSSIGRLPRHLFNDPATLAQAGHHVMKHLSELEFGLSARSFIELSPTPRGPIRRFFDRR</sequence>
<dbReference type="Proteomes" id="UP001498238">
    <property type="component" value="Unassembled WGS sequence"/>
</dbReference>
<dbReference type="RefSeq" id="WP_339392482.1">
    <property type="nucleotide sequence ID" value="NZ_BAAAAF010000004.1"/>
</dbReference>
<dbReference type="EMBL" id="BAAAAF010000004">
    <property type="protein sequence ID" value="GAA0035606.1"/>
    <property type="molecule type" value="Genomic_DNA"/>
</dbReference>
<keyword evidence="2" id="KW-1185">Reference proteome</keyword>